<name>A0ABR6GM76_9BURK</name>
<evidence type="ECO:0000313" key="2">
    <source>
        <dbReference type="EMBL" id="MBB3193208.1"/>
    </source>
</evidence>
<organism evidence="2 3">
    <name type="scientific">Roseateles terrae</name>
    <dbReference type="NCBI Taxonomy" id="431060"/>
    <lineage>
        <taxon>Bacteria</taxon>
        <taxon>Pseudomonadati</taxon>
        <taxon>Pseudomonadota</taxon>
        <taxon>Betaproteobacteria</taxon>
        <taxon>Burkholderiales</taxon>
        <taxon>Sphaerotilaceae</taxon>
        <taxon>Roseateles</taxon>
    </lineage>
</organism>
<feature type="domain" description="IraD/Gp25-like" evidence="1">
    <location>
        <begin position="30"/>
        <end position="119"/>
    </location>
</feature>
<dbReference type="Pfam" id="PF04965">
    <property type="entry name" value="GPW_gp25"/>
    <property type="match status" value="1"/>
</dbReference>
<dbReference type="Gene3D" id="3.10.450.40">
    <property type="match status" value="1"/>
</dbReference>
<gene>
    <name evidence="2" type="ORF">FHS28_000573</name>
</gene>
<sequence length="172" mass="18821">MSSDPGFLGTGWAFPPGFDTRSRAAALVGGAQDVRESLRILMLTHPGERVMHPTYGCGLRRLVFEQVTSSLLTEIRSMIERAVMLFEPRVELEAVHFDTSALHEGELRIRLDYWLRSSNTRDNLVFPLYMNGQSPMMSLAQATAADGLGLGFDPNAVPLPQGADDTDVQGAA</sequence>
<evidence type="ECO:0000313" key="3">
    <source>
        <dbReference type="Proteomes" id="UP000574369"/>
    </source>
</evidence>
<dbReference type="EMBL" id="JACHXO010000001">
    <property type="protein sequence ID" value="MBB3193208.1"/>
    <property type="molecule type" value="Genomic_DNA"/>
</dbReference>
<keyword evidence="3" id="KW-1185">Reference proteome</keyword>
<comment type="caution">
    <text evidence="2">The sequence shown here is derived from an EMBL/GenBank/DDBJ whole genome shotgun (WGS) entry which is preliminary data.</text>
</comment>
<protein>
    <recommendedName>
        <fullName evidence="1">IraD/Gp25-like domain-containing protein</fullName>
    </recommendedName>
</protein>
<proteinExistence type="predicted"/>
<dbReference type="SUPFAM" id="SSF160719">
    <property type="entry name" value="gpW/gp25-like"/>
    <property type="match status" value="1"/>
</dbReference>
<dbReference type="RefSeq" id="WP_088449172.1">
    <property type="nucleotide sequence ID" value="NZ_JACHXO010000001.1"/>
</dbReference>
<dbReference type="Proteomes" id="UP000574369">
    <property type="component" value="Unassembled WGS sequence"/>
</dbReference>
<reference evidence="2 3" key="1">
    <citation type="submission" date="2020-08" db="EMBL/GenBank/DDBJ databases">
        <title>Genomic Encyclopedia of Type Strains, Phase III (KMG-III): the genomes of soil and plant-associated and newly described type strains.</title>
        <authorList>
            <person name="Whitman W."/>
        </authorList>
    </citation>
    <scope>NUCLEOTIDE SEQUENCE [LARGE SCALE GENOMIC DNA]</scope>
    <source>
        <strain evidence="2 3">CECT 7247</strain>
    </source>
</reference>
<evidence type="ECO:0000259" key="1">
    <source>
        <dbReference type="Pfam" id="PF04965"/>
    </source>
</evidence>
<accession>A0ABR6GM76</accession>
<dbReference type="InterPro" id="IPR007048">
    <property type="entry name" value="IraD/Gp25-like"/>
</dbReference>